<proteinExistence type="predicted"/>
<dbReference type="Proteomes" id="UP000236724">
    <property type="component" value="Unassembled WGS sequence"/>
</dbReference>
<dbReference type="EMBL" id="FMSV02000553">
    <property type="protein sequence ID" value="SEH08569.1"/>
    <property type="molecule type" value="Genomic_DNA"/>
</dbReference>
<evidence type="ECO:0000313" key="1">
    <source>
        <dbReference type="EMBL" id="SEH07579.1"/>
    </source>
</evidence>
<gene>
    <name evidence="1" type="ORF">MBHS_03455</name>
    <name evidence="2" type="ORF">MBHS_04461</name>
</gene>
<protein>
    <submittedName>
        <fullName evidence="2">Uncharacterized protein</fullName>
    </submittedName>
</protein>
<dbReference type="EMBL" id="FMSV02000536">
    <property type="protein sequence ID" value="SEH07579.1"/>
    <property type="molecule type" value="Genomic_DNA"/>
</dbReference>
<dbReference type="AlphaFoldDB" id="A0A1H6FGT4"/>
<reference evidence="2 3" key="1">
    <citation type="submission" date="2016-10" db="EMBL/GenBank/DDBJ databases">
        <authorList>
            <person name="de Groot N.N."/>
        </authorList>
    </citation>
    <scope>NUCLEOTIDE SEQUENCE [LARGE SCALE GENOMIC DNA]</scope>
    <source>
        <strain evidence="2">MBHS1</strain>
    </source>
</reference>
<sequence>MSPQKKFFYFVYEIFEMASVTKHQSFKEGETHPFRILNKIDLSDDDYFVLADSDSKKYLLASEYYSHYGFEIGQDINCRIDKISCTGKIYLEPINPFYSPGGSYDFKIAGETTLVNSQNETERHLIVIDLTGNKQQVWIPSSFIASNGNTTIKLRVAQIKKGNLLLVLPSLYVSDKDYTIGDKYQFNVEGIATLIEEKEYFRLRDEKDQIHFLRSKFYKNYNLSIGQSITAHIVKIPKAGSYYIEPLYPGYEMGKSYFFKFVKEDTYLHPTGKEEDVWIVHDKNERKCILFLPKKISDNLKTEPIRAIVDHTYKGKLYLKTQ</sequence>
<organism evidence="2 3">
    <name type="scientific">Candidatus Venteria ishoeyi</name>
    <dbReference type="NCBI Taxonomy" id="1899563"/>
    <lineage>
        <taxon>Bacteria</taxon>
        <taxon>Pseudomonadati</taxon>
        <taxon>Pseudomonadota</taxon>
        <taxon>Gammaproteobacteria</taxon>
        <taxon>Thiotrichales</taxon>
        <taxon>Thiotrichaceae</taxon>
        <taxon>Venteria</taxon>
    </lineage>
</organism>
<evidence type="ECO:0000313" key="2">
    <source>
        <dbReference type="EMBL" id="SEH08569.1"/>
    </source>
</evidence>
<name>A0A1H6FGT4_9GAMM</name>
<keyword evidence="3" id="KW-1185">Reference proteome</keyword>
<accession>A0A1H6FGT4</accession>
<evidence type="ECO:0000313" key="3">
    <source>
        <dbReference type="Proteomes" id="UP000236724"/>
    </source>
</evidence>